<sequence length="35" mass="3908">MTWHPERGRSVRPCGGKMGARTDVAGKQKQGRVNR</sequence>
<evidence type="ECO:0000313" key="3">
    <source>
        <dbReference type="Proteomes" id="UP000190675"/>
    </source>
</evidence>
<accession>A0A1M5QSZ1</accession>
<feature type="region of interest" description="Disordered" evidence="1">
    <location>
        <begin position="1"/>
        <end position="35"/>
    </location>
</feature>
<protein>
    <submittedName>
        <fullName evidence="2">Uncharacterized protein</fullName>
    </submittedName>
</protein>
<reference evidence="2 3" key="1">
    <citation type="submission" date="2016-11" db="EMBL/GenBank/DDBJ databases">
        <authorList>
            <person name="Jaros S."/>
            <person name="Januszkiewicz K."/>
            <person name="Wedrychowicz H."/>
        </authorList>
    </citation>
    <scope>NUCLEOTIDE SEQUENCE [LARGE SCALE GENOMIC DNA]</scope>
    <source>
        <strain evidence="2 3">GAS242</strain>
    </source>
</reference>
<name>A0A1M5QSZ1_9BRAD</name>
<gene>
    <name evidence="2" type="ORF">SAMN05444169_6120</name>
</gene>
<organism evidence="2 3">
    <name type="scientific">Bradyrhizobium erythrophlei</name>
    <dbReference type="NCBI Taxonomy" id="1437360"/>
    <lineage>
        <taxon>Bacteria</taxon>
        <taxon>Pseudomonadati</taxon>
        <taxon>Pseudomonadota</taxon>
        <taxon>Alphaproteobacteria</taxon>
        <taxon>Hyphomicrobiales</taxon>
        <taxon>Nitrobacteraceae</taxon>
        <taxon>Bradyrhizobium</taxon>
    </lineage>
</organism>
<dbReference type="EMBL" id="LT670818">
    <property type="protein sequence ID" value="SHH16890.1"/>
    <property type="molecule type" value="Genomic_DNA"/>
</dbReference>
<dbReference type="Proteomes" id="UP000190675">
    <property type="component" value="Chromosome I"/>
</dbReference>
<evidence type="ECO:0000313" key="2">
    <source>
        <dbReference type="EMBL" id="SHH16890.1"/>
    </source>
</evidence>
<proteinExistence type="predicted"/>
<evidence type="ECO:0000256" key="1">
    <source>
        <dbReference type="SAM" id="MobiDB-lite"/>
    </source>
</evidence>
<dbReference type="AlphaFoldDB" id="A0A1M5QSZ1"/>